<accession>A0A8D8U1I7</accession>
<name>A0A8D8U1I7_9HEMI</name>
<sequence length="124" mass="13267">MVDLLGVSLCTPLLPCCLVLHPHTMPLQEEVAASQITLPTAPTTHSIPHLAIQAIATPVAQEGCSTTPTTTVTTILTRVAAQVTHLSSSKPRTVLIRKQHDRLLPPPELILVPVLLLRQVAGRV</sequence>
<proteinExistence type="predicted"/>
<dbReference type="EMBL" id="HBUF01317252">
    <property type="protein sequence ID" value="CAG6694272.1"/>
    <property type="molecule type" value="Transcribed_RNA"/>
</dbReference>
<organism evidence="1">
    <name type="scientific">Cacopsylla melanoneura</name>
    <dbReference type="NCBI Taxonomy" id="428564"/>
    <lineage>
        <taxon>Eukaryota</taxon>
        <taxon>Metazoa</taxon>
        <taxon>Ecdysozoa</taxon>
        <taxon>Arthropoda</taxon>
        <taxon>Hexapoda</taxon>
        <taxon>Insecta</taxon>
        <taxon>Pterygota</taxon>
        <taxon>Neoptera</taxon>
        <taxon>Paraneoptera</taxon>
        <taxon>Hemiptera</taxon>
        <taxon>Sternorrhyncha</taxon>
        <taxon>Psylloidea</taxon>
        <taxon>Psyllidae</taxon>
        <taxon>Psyllinae</taxon>
        <taxon>Cacopsylla</taxon>
    </lineage>
</organism>
<protein>
    <submittedName>
        <fullName evidence="1">Uncharacterized protein</fullName>
    </submittedName>
</protein>
<dbReference type="AlphaFoldDB" id="A0A8D8U1I7"/>
<reference evidence="1" key="1">
    <citation type="submission" date="2021-05" db="EMBL/GenBank/DDBJ databases">
        <authorList>
            <person name="Alioto T."/>
            <person name="Alioto T."/>
            <person name="Gomez Garrido J."/>
        </authorList>
    </citation>
    <scope>NUCLEOTIDE SEQUENCE</scope>
</reference>
<evidence type="ECO:0000313" key="1">
    <source>
        <dbReference type="EMBL" id="CAG6694272.1"/>
    </source>
</evidence>